<protein>
    <submittedName>
        <fullName evidence="12">Por secretion system C-terminal sorting domain-containing protein</fullName>
    </submittedName>
</protein>
<keyword evidence="13" id="KW-1185">Reference proteome</keyword>
<name>A0A1I6Y313_9FLAO</name>
<dbReference type="Pfam" id="PF18962">
    <property type="entry name" value="Por_Secre_tail"/>
    <property type="match status" value="1"/>
</dbReference>
<keyword evidence="8" id="KW-1015">Disulfide bond</keyword>
<dbReference type="NCBIfam" id="TIGR04183">
    <property type="entry name" value="Por_Secre_tail"/>
    <property type="match status" value="1"/>
</dbReference>
<dbReference type="STRING" id="477690.SAMN05216474_0605"/>
<dbReference type="RefSeq" id="WP_139230222.1">
    <property type="nucleotide sequence ID" value="NZ_FPAS01000001.1"/>
</dbReference>
<evidence type="ECO:0000256" key="6">
    <source>
        <dbReference type="ARBA" id="ARBA00022833"/>
    </source>
</evidence>
<dbReference type="PANTHER" id="PTHR47466:SF1">
    <property type="entry name" value="METALLOPROTEASE MEP1 (AFU_ORTHOLOGUE AFUA_1G07730)-RELATED"/>
    <property type="match status" value="1"/>
</dbReference>
<sequence>MNHLKSFLLVSSLLSSVSLSAQAPTEIPQIEKCGSHHLIQHKEAQHPGYAVMADQMMTNLKSVLESSVHAKDQSTIYTLPLVFHVVYNNATENIHDSLIHNQIEVLNNCFRRMNADTVNTRSEFQDLVGDVKIQFKLATVDPLGNPTTGITRTQTSIAHFMGDMASSSFMTDFYSNIFRITDDQNGGKAAWNTDEYINVWVGDLSAYANSPGNGVQEVLLGMATPPLSHTSFANLPGMSDLEEDGVIMHFKTIGANNTIPFNTSSANNTNKSGKAMVHELGHYLGLRHIWGDGDCMADDYIDDTPLASSASSGSCSFSLNQCWDDINGQNLPNMVENYMDYSTENCQNSFTLGQVAMMRLTLTTYRSGLNNHFASVENENMEVNVQLYPNPTTGLYTLKFEHLQPEIKLVLTTMEGKIVMSNTYRNTIEIQEDLNVDKGVYLLNIYSAEGGQAIKKIIKSE</sequence>
<comment type="similarity">
    <text evidence="1">Belongs to the peptidase M43B family.</text>
</comment>
<keyword evidence="6" id="KW-0862">Zinc</keyword>
<keyword evidence="4 9" id="KW-0732">Signal</keyword>
<dbReference type="GO" id="GO:0008237">
    <property type="term" value="F:metallopeptidase activity"/>
    <property type="evidence" value="ECO:0007669"/>
    <property type="project" value="UniProtKB-KW"/>
</dbReference>
<feature type="chain" id="PRO_5014983974" evidence="9">
    <location>
        <begin position="24"/>
        <end position="461"/>
    </location>
</feature>
<accession>A0A1I6Y313</accession>
<dbReference type="PANTHER" id="PTHR47466">
    <property type="match status" value="1"/>
</dbReference>
<dbReference type="SUPFAM" id="SSF55486">
    <property type="entry name" value="Metalloproteases ('zincins'), catalytic domain"/>
    <property type="match status" value="1"/>
</dbReference>
<evidence type="ECO:0000313" key="13">
    <source>
        <dbReference type="Proteomes" id="UP000236454"/>
    </source>
</evidence>
<evidence type="ECO:0000259" key="11">
    <source>
        <dbReference type="Pfam" id="PF18962"/>
    </source>
</evidence>
<dbReference type="GO" id="GO:0046872">
    <property type="term" value="F:metal ion binding"/>
    <property type="evidence" value="ECO:0007669"/>
    <property type="project" value="UniProtKB-KW"/>
</dbReference>
<dbReference type="Gene3D" id="3.40.390.10">
    <property type="entry name" value="Collagenase (Catalytic Domain)"/>
    <property type="match status" value="1"/>
</dbReference>
<evidence type="ECO:0000256" key="7">
    <source>
        <dbReference type="ARBA" id="ARBA00023049"/>
    </source>
</evidence>
<keyword evidence="5" id="KW-0378">Hydrolase</keyword>
<dbReference type="InterPro" id="IPR026444">
    <property type="entry name" value="Secre_tail"/>
</dbReference>
<feature type="domain" description="Secretion system C-terminal sorting" evidence="11">
    <location>
        <begin position="387"/>
        <end position="458"/>
    </location>
</feature>
<evidence type="ECO:0000256" key="3">
    <source>
        <dbReference type="ARBA" id="ARBA00022723"/>
    </source>
</evidence>
<evidence type="ECO:0000259" key="10">
    <source>
        <dbReference type="Pfam" id="PF05572"/>
    </source>
</evidence>
<proteinExistence type="inferred from homology"/>
<evidence type="ECO:0000256" key="8">
    <source>
        <dbReference type="ARBA" id="ARBA00023157"/>
    </source>
</evidence>
<evidence type="ECO:0000256" key="2">
    <source>
        <dbReference type="ARBA" id="ARBA00022670"/>
    </source>
</evidence>
<dbReference type="InterPro" id="IPR008754">
    <property type="entry name" value="Peptidase_M43"/>
</dbReference>
<keyword evidence="2" id="KW-0645">Protease</keyword>
<gene>
    <name evidence="12" type="ORF">SAMN05216474_0605</name>
</gene>
<dbReference type="EMBL" id="FPAS01000001">
    <property type="protein sequence ID" value="SFT44474.1"/>
    <property type="molecule type" value="Genomic_DNA"/>
</dbReference>
<dbReference type="InterPro" id="IPR024079">
    <property type="entry name" value="MetalloPept_cat_dom_sf"/>
</dbReference>
<dbReference type="GO" id="GO:0006508">
    <property type="term" value="P:proteolysis"/>
    <property type="evidence" value="ECO:0007669"/>
    <property type="project" value="UniProtKB-KW"/>
</dbReference>
<dbReference type="Proteomes" id="UP000236454">
    <property type="component" value="Unassembled WGS sequence"/>
</dbReference>
<evidence type="ECO:0000256" key="5">
    <source>
        <dbReference type="ARBA" id="ARBA00022801"/>
    </source>
</evidence>
<feature type="signal peptide" evidence="9">
    <location>
        <begin position="1"/>
        <end position="23"/>
    </location>
</feature>
<dbReference type="Pfam" id="PF05572">
    <property type="entry name" value="Peptidase_M43"/>
    <property type="match status" value="1"/>
</dbReference>
<feature type="domain" description="Peptidase M43 pregnancy-associated plasma-A" evidence="10">
    <location>
        <begin position="267"/>
        <end position="361"/>
    </location>
</feature>
<organism evidence="12 13">
    <name type="scientific">Lishizhenia tianjinensis</name>
    <dbReference type="NCBI Taxonomy" id="477690"/>
    <lineage>
        <taxon>Bacteria</taxon>
        <taxon>Pseudomonadati</taxon>
        <taxon>Bacteroidota</taxon>
        <taxon>Flavobacteriia</taxon>
        <taxon>Flavobacteriales</taxon>
        <taxon>Crocinitomicaceae</taxon>
        <taxon>Lishizhenia</taxon>
    </lineage>
</organism>
<evidence type="ECO:0000256" key="1">
    <source>
        <dbReference type="ARBA" id="ARBA00008721"/>
    </source>
</evidence>
<evidence type="ECO:0000256" key="9">
    <source>
        <dbReference type="SAM" id="SignalP"/>
    </source>
</evidence>
<reference evidence="12 13" key="1">
    <citation type="submission" date="2016-10" db="EMBL/GenBank/DDBJ databases">
        <authorList>
            <person name="de Groot N.N."/>
        </authorList>
    </citation>
    <scope>NUCLEOTIDE SEQUENCE [LARGE SCALE GENOMIC DNA]</scope>
    <source>
        <strain evidence="12 13">CGMCC 1.7005</strain>
    </source>
</reference>
<evidence type="ECO:0000313" key="12">
    <source>
        <dbReference type="EMBL" id="SFT44474.1"/>
    </source>
</evidence>
<dbReference type="AlphaFoldDB" id="A0A1I6Y313"/>
<keyword evidence="7" id="KW-0482">Metalloprotease</keyword>
<evidence type="ECO:0000256" key="4">
    <source>
        <dbReference type="ARBA" id="ARBA00022729"/>
    </source>
</evidence>
<keyword evidence="3" id="KW-0479">Metal-binding</keyword>
<dbReference type="OrthoDB" id="6278496at2"/>